<keyword evidence="2" id="KW-0472">Membrane</keyword>
<accession>A0ABM7Y7I1</accession>
<reference evidence="3 4" key="1">
    <citation type="journal article" date="2016" name="Microbes Environ.">
        <title>Phylogenetically diverse aerobic anoxygenic phototrophic bacteria isolated from epilithic biofilms in Tama river, Japan.</title>
        <authorList>
            <person name="Hirose S."/>
            <person name="Matsuura K."/>
            <person name="Haruta S."/>
        </authorList>
    </citation>
    <scope>NUCLEOTIDE SEQUENCE [LARGE SCALE GENOMIC DNA]</scope>
    <source>
        <strain evidence="3 4">S08</strain>
    </source>
</reference>
<keyword evidence="2" id="KW-1133">Transmembrane helix</keyword>
<evidence type="ECO:0000313" key="4">
    <source>
        <dbReference type="Proteomes" id="UP000831327"/>
    </source>
</evidence>
<dbReference type="Proteomes" id="UP000831327">
    <property type="component" value="Chromosome"/>
</dbReference>
<proteinExistence type="predicted"/>
<feature type="region of interest" description="Disordered" evidence="1">
    <location>
        <begin position="1"/>
        <end position="27"/>
    </location>
</feature>
<feature type="transmembrane region" description="Helical" evidence="2">
    <location>
        <begin position="35"/>
        <end position="54"/>
    </location>
</feature>
<dbReference type="EMBL" id="AP025637">
    <property type="protein sequence ID" value="BDG73983.1"/>
    <property type="molecule type" value="Genomic_DNA"/>
</dbReference>
<evidence type="ECO:0000256" key="2">
    <source>
        <dbReference type="SAM" id="Phobius"/>
    </source>
</evidence>
<name>A0ABM7Y7I1_9PROT</name>
<organism evidence="3 4">
    <name type="scientific">Roseomonas fluvialis</name>
    <dbReference type="NCBI Taxonomy" id="1750527"/>
    <lineage>
        <taxon>Bacteria</taxon>
        <taxon>Pseudomonadati</taxon>
        <taxon>Pseudomonadota</taxon>
        <taxon>Alphaproteobacteria</taxon>
        <taxon>Acetobacterales</taxon>
        <taxon>Roseomonadaceae</taxon>
        <taxon>Roseomonas</taxon>
    </lineage>
</organism>
<keyword evidence="4" id="KW-1185">Reference proteome</keyword>
<feature type="transmembrane region" description="Helical" evidence="2">
    <location>
        <begin position="60"/>
        <end position="79"/>
    </location>
</feature>
<sequence>MAAPDAVTRARGSLQRQEPEGAPGDTLMSDGQRRVVFAMLAAGLAWLLVGLLVPPYGAAFWVWFTLAPPVLGAIAALFGGRRGIDAWLLGGGRAKPDVAAVAPAALPAAARDALRLAVVPALLNELARASVRMPASEKAAAGLVIEAATRAWNAAPDDAARLPLARALPGLVAGLLAGGAEAIRAADAFAAGGGLAR</sequence>
<evidence type="ECO:0000256" key="1">
    <source>
        <dbReference type="SAM" id="MobiDB-lite"/>
    </source>
</evidence>
<keyword evidence="2" id="KW-0812">Transmembrane</keyword>
<evidence type="ECO:0000313" key="3">
    <source>
        <dbReference type="EMBL" id="BDG73983.1"/>
    </source>
</evidence>
<gene>
    <name evidence="3" type="ORF">Rmf_39120</name>
</gene>
<evidence type="ECO:0008006" key="5">
    <source>
        <dbReference type="Google" id="ProtNLM"/>
    </source>
</evidence>
<protein>
    <recommendedName>
        <fullName evidence="5">DUF2244 domain-containing protein</fullName>
    </recommendedName>
</protein>
<dbReference type="RefSeq" id="WP_244408194.1">
    <property type="nucleotide sequence ID" value="NZ_AP025637.1"/>
</dbReference>